<gene>
    <name evidence="5" type="ORF">J2Z79_001316</name>
</gene>
<dbReference type="Proteomes" id="UP001519289">
    <property type="component" value="Unassembled WGS sequence"/>
</dbReference>
<dbReference type="Pfam" id="PF09587">
    <property type="entry name" value="PGA_cap"/>
    <property type="match status" value="1"/>
</dbReference>
<keyword evidence="3" id="KW-0732">Signal</keyword>
<accession>A0ABS4JQX2</accession>
<evidence type="ECO:0000313" key="5">
    <source>
        <dbReference type="EMBL" id="MBP2017930.1"/>
    </source>
</evidence>
<evidence type="ECO:0000313" key="6">
    <source>
        <dbReference type="Proteomes" id="UP001519289"/>
    </source>
</evidence>
<comment type="caution">
    <text evidence="5">The sequence shown here is derived from an EMBL/GenBank/DDBJ whole genome shotgun (WGS) entry which is preliminary data.</text>
</comment>
<dbReference type="InterPro" id="IPR029052">
    <property type="entry name" value="Metallo-depent_PP-like"/>
</dbReference>
<dbReference type="SMART" id="SM00854">
    <property type="entry name" value="PGA_cap"/>
    <property type="match status" value="1"/>
</dbReference>
<protein>
    <submittedName>
        <fullName evidence="5">Poly-gamma-glutamate synthesis protein (Capsule biosynthesis protein)</fullName>
    </submittedName>
</protein>
<feature type="signal peptide" evidence="3">
    <location>
        <begin position="1"/>
        <end position="21"/>
    </location>
</feature>
<dbReference type="PANTHER" id="PTHR33393:SF13">
    <property type="entry name" value="PGA BIOSYNTHESIS PROTEIN CAPA"/>
    <property type="match status" value="1"/>
</dbReference>
<sequence length="383" mass="40604">MKRALIWPVLLMILVGCTALSAVPADGPGSGPPAEGPADPGAAPVTGSGAGDAEAPGSTAGPEPGGSAGEPGTAPGDDRQVTITFVGDIMLGRIPGEHIARGEDPFAGVADVLTQADLTVGNLECVMSTLGEPIPKWFNLRCDPSAVTVLARYMDAVSVANNHSGDYGKEAFVDQLQQLRAGGVPYFGGGMNFAEAHQPLILERNGLKVALLGYNNVELRSYEAGPDTPGLAWIELDQLAADVRSAREQADIVVVYPHWGYDYMPWHAEDQAEIARVAIDAGADLVVGTHPHVTQPVEIYNDRLIAYSLGNFIFDDFVDVGPELDEPSRISWVLTVTLGRDGISRWETRVARTDDRGFPQWLEGVASPCSDGAPEEGYLCYPG</sequence>
<dbReference type="RefSeq" id="WP_209466070.1">
    <property type="nucleotide sequence ID" value="NZ_JAGGLG010000008.1"/>
</dbReference>
<proteinExistence type="inferred from homology"/>
<name>A0ABS4JQX2_9FIRM</name>
<organism evidence="5 6">
    <name type="scientific">Symbiobacterium terraclitae</name>
    <dbReference type="NCBI Taxonomy" id="557451"/>
    <lineage>
        <taxon>Bacteria</taxon>
        <taxon>Bacillati</taxon>
        <taxon>Bacillota</taxon>
        <taxon>Clostridia</taxon>
        <taxon>Eubacteriales</taxon>
        <taxon>Symbiobacteriaceae</taxon>
        <taxon>Symbiobacterium</taxon>
    </lineage>
</organism>
<dbReference type="PANTHER" id="PTHR33393">
    <property type="entry name" value="POLYGLUTAMINE SYNTHESIS ACCESSORY PROTEIN RV0574C-RELATED"/>
    <property type="match status" value="1"/>
</dbReference>
<evidence type="ECO:0000256" key="1">
    <source>
        <dbReference type="ARBA" id="ARBA00005662"/>
    </source>
</evidence>
<dbReference type="Gene3D" id="3.60.21.10">
    <property type="match status" value="1"/>
</dbReference>
<feature type="compositionally biased region" description="Low complexity" evidence="2">
    <location>
        <begin position="53"/>
        <end position="62"/>
    </location>
</feature>
<dbReference type="CDD" id="cd07381">
    <property type="entry name" value="MPP_CapA"/>
    <property type="match status" value="1"/>
</dbReference>
<dbReference type="EMBL" id="JAGGLG010000008">
    <property type="protein sequence ID" value="MBP2017930.1"/>
    <property type="molecule type" value="Genomic_DNA"/>
</dbReference>
<evidence type="ECO:0000256" key="2">
    <source>
        <dbReference type="SAM" id="MobiDB-lite"/>
    </source>
</evidence>
<dbReference type="SUPFAM" id="SSF56300">
    <property type="entry name" value="Metallo-dependent phosphatases"/>
    <property type="match status" value="1"/>
</dbReference>
<evidence type="ECO:0000256" key="3">
    <source>
        <dbReference type="SAM" id="SignalP"/>
    </source>
</evidence>
<comment type="similarity">
    <text evidence="1">Belongs to the CapA family.</text>
</comment>
<reference evidence="5 6" key="1">
    <citation type="submission" date="2021-03" db="EMBL/GenBank/DDBJ databases">
        <title>Genomic Encyclopedia of Type Strains, Phase IV (KMG-IV): sequencing the most valuable type-strain genomes for metagenomic binning, comparative biology and taxonomic classification.</title>
        <authorList>
            <person name="Goeker M."/>
        </authorList>
    </citation>
    <scope>NUCLEOTIDE SEQUENCE [LARGE SCALE GENOMIC DNA]</scope>
    <source>
        <strain evidence="5 6">DSM 27138</strain>
    </source>
</reference>
<keyword evidence="6" id="KW-1185">Reference proteome</keyword>
<dbReference type="PROSITE" id="PS51257">
    <property type="entry name" value="PROKAR_LIPOPROTEIN"/>
    <property type="match status" value="1"/>
</dbReference>
<feature type="chain" id="PRO_5046936956" evidence="3">
    <location>
        <begin position="22"/>
        <end position="383"/>
    </location>
</feature>
<feature type="compositionally biased region" description="Low complexity" evidence="2">
    <location>
        <begin position="36"/>
        <end position="45"/>
    </location>
</feature>
<dbReference type="InterPro" id="IPR052169">
    <property type="entry name" value="CW_Biosynth-Accessory"/>
</dbReference>
<feature type="region of interest" description="Disordered" evidence="2">
    <location>
        <begin position="26"/>
        <end position="79"/>
    </location>
</feature>
<feature type="domain" description="Capsule synthesis protein CapA" evidence="4">
    <location>
        <begin position="82"/>
        <end position="316"/>
    </location>
</feature>
<evidence type="ECO:0000259" key="4">
    <source>
        <dbReference type="SMART" id="SM00854"/>
    </source>
</evidence>
<dbReference type="InterPro" id="IPR019079">
    <property type="entry name" value="Capsule_synth_CapA"/>
</dbReference>